<comment type="caution">
    <text evidence="3">Lacks conserved residue(s) required for the propagation of feature annotation.</text>
</comment>
<dbReference type="GO" id="GO:0008270">
    <property type="term" value="F:zinc ion binding"/>
    <property type="evidence" value="ECO:0007669"/>
    <property type="project" value="InterPro"/>
</dbReference>
<accession>A0A8K1CAC8</accession>
<dbReference type="InterPro" id="IPR000834">
    <property type="entry name" value="Peptidase_M14"/>
</dbReference>
<dbReference type="GO" id="GO:0004181">
    <property type="term" value="F:metallocarboxypeptidase activity"/>
    <property type="evidence" value="ECO:0007669"/>
    <property type="project" value="InterPro"/>
</dbReference>
<feature type="chain" id="PRO_5035442348" description="Peptidase M14 domain-containing protein" evidence="4">
    <location>
        <begin position="30"/>
        <end position="783"/>
    </location>
</feature>
<dbReference type="GO" id="GO:0006508">
    <property type="term" value="P:proteolysis"/>
    <property type="evidence" value="ECO:0007669"/>
    <property type="project" value="InterPro"/>
</dbReference>
<evidence type="ECO:0000313" key="6">
    <source>
        <dbReference type="EMBL" id="TMW59631.1"/>
    </source>
</evidence>
<sequence length="783" mass="87355">MALGTRFPVRFFAMAVATAFAAPSESVSASDLSINRRPYCSSEQMWYMDPSINEDAIDNWENRDWDELERFWYMPRTAKWERLEKCEGDSQATCYSRDHVKIDKTGLVLSATPEAGARVRIEKKVYSPWRSTSDMKTVLNTTLRLSMHVNFPPAESQPRARVKAAIYPLNTVFIVGLIRTGNSKHQLAIISPSHNVSVAVDVPCGSHITNRFHDLDLEWNTQWLRWYWDGRVVYERVHSVQLDTLVGSLALEFALSASTMKNDVFRIKRTCLSQPYEDNPTCRPLLDPDTNCRDHATVQPRLGANEGFLSLGQVNAYLHNVSVSTQFPSSFTRLETIGYSHENRSILALCVGACTTPSAPQVLFTAMHHAHNPTSMMNLIYTIDLLSLDFANGVLDVLTVLYSRQLWFIPLVNPDGYAINEQLRVWNWKSDEIGHRKNTRFGGCARPTGNGVNLNRNYDICSNQDERGGQSKPCEQNYQGTAPFSEPETRAIKEFVERKDSHFSTAVNYFSSGWFFNIPFSCEAKGKITDEIDLAIYNSWAREMASNIGINYGHHWQRDNSFTVNGEISDWMWGAHGIFAISAQIGQNFFGERLWAPVEDIPRFSSELYNSNLVAARLAGPIHGIKIVRIDRVPDSDKMKVGAELVNNGLSTMGTVELIASITLDGAEGSVSSASVSAEELGTLRNGTHSVNRTLTMPIGNVVHIFVRDELACKYTRVAVGASPSNSSALIFQQFQALDLPPCGVCATLGRNGSTLVSQPRCEFVQDLVSADALALEITTLDV</sequence>
<dbReference type="EMBL" id="SPLM01000109">
    <property type="protein sequence ID" value="TMW59631.1"/>
    <property type="molecule type" value="Genomic_DNA"/>
</dbReference>
<feature type="domain" description="Peptidase M14" evidence="5">
    <location>
        <begin position="307"/>
        <end position="619"/>
    </location>
</feature>
<keyword evidence="7" id="KW-1185">Reference proteome</keyword>
<reference evidence="6" key="1">
    <citation type="submission" date="2019-03" db="EMBL/GenBank/DDBJ databases">
        <title>Long read genome sequence of the mycoparasitic Pythium oligandrum ATCC 38472 isolated from sugarbeet rhizosphere.</title>
        <authorList>
            <person name="Gaulin E."/>
        </authorList>
    </citation>
    <scope>NUCLEOTIDE SEQUENCE</scope>
    <source>
        <strain evidence="6">ATCC 38472_TT</strain>
    </source>
</reference>
<dbReference type="Pfam" id="PF00246">
    <property type="entry name" value="Peptidase_M14"/>
    <property type="match status" value="1"/>
</dbReference>
<gene>
    <name evidence="6" type="ORF">Poli38472_004700</name>
</gene>
<evidence type="ECO:0000259" key="5">
    <source>
        <dbReference type="PROSITE" id="PS52035"/>
    </source>
</evidence>
<name>A0A8K1CAC8_PYTOL</name>
<comment type="similarity">
    <text evidence="2 3">Belongs to the peptidase M14 family.</text>
</comment>
<proteinExistence type="inferred from homology"/>
<evidence type="ECO:0000256" key="1">
    <source>
        <dbReference type="ARBA" id="ARBA00001947"/>
    </source>
</evidence>
<evidence type="ECO:0000256" key="4">
    <source>
        <dbReference type="SAM" id="SignalP"/>
    </source>
</evidence>
<dbReference type="PANTHER" id="PTHR11705:SF119">
    <property type="entry name" value="OS02G0119300 PROTEIN"/>
    <property type="match status" value="1"/>
</dbReference>
<dbReference type="GO" id="GO:0005615">
    <property type="term" value="C:extracellular space"/>
    <property type="evidence" value="ECO:0007669"/>
    <property type="project" value="TreeGrafter"/>
</dbReference>
<dbReference type="PANTHER" id="PTHR11705">
    <property type="entry name" value="PROTEASE FAMILY M14 CARBOXYPEPTIDASE A,B"/>
    <property type="match status" value="1"/>
</dbReference>
<comment type="caution">
    <text evidence="6">The sequence shown here is derived from an EMBL/GenBank/DDBJ whole genome shotgun (WGS) entry which is preliminary data.</text>
</comment>
<dbReference type="Proteomes" id="UP000794436">
    <property type="component" value="Unassembled WGS sequence"/>
</dbReference>
<evidence type="ECO:0000256" key="3">
    <source>
        <dbReference type="PROSITE-ProRule" id="PRU01379"/>
    </source>
</evidence>
<feature type="signal peptide" evidence="4">
    <location>
        <begin position="1"/>
        <end position="29"/>
    </location>
</feature>
<keyword evidence="4" id="KW-0732">Signal</keyword>
<dbReference type="SMART" id="SM00631">
    <property type="entry name" value="Zn_pept"/>
    <property type="match status" value="1"/>
</dbReference>
<dbReference type="OrthoDB" id="3626597at2759"/>
<evidence type="ECO:0000313" key="7">
    <source>
        <dbReference type="Proteomes" id="UP000794436"/>
    </source>
</evidence>
<evidence type="ECO:0000256" key="2">
    <source>
        <dbReference type="ARBA" id="ARBA00005988"/>
    </source>
</evidence>
<dbReference type="SUPFAM" id="SSF53187">
    <property type="entry name" value="Zn-dependent exopeptidases"/>
    <property type="match status" value="1"/>
</dbReference>
<dbReference type="Gene3D" id="3.40.630.10">
    <property type="entry name" value="Zn peptidases"/>
    <property type="match status" value="1"/>
</dbReference>
<protein>
    <recommendedName>
        <fullName evidence="5">Peptidase M14 domain-containing protein</fullName>
    </recommendedName>
</protein>
<dbReference type="PROSITE" id="PS52035">
    <property type="entry name" value="PEPTIDASE_M14"/>
    <property type="match status" value="1"/>
</dbReference>
<dbReference type="Gene3D" id="2.60.120.200">
    <property type="match status" value="1"/>
</dbReference>
<dbReference type="AlphaFoldDB" id="A0A8K1CAC8"/>
<organism evidence="6 7">
    <name type="scientific">Pythium oligandrum</name>
    <name type="common">Mycoparasitic fungus</name>
    <dbReference type="NCBI Taxonomy" id="41045"/>
    <lineage>
        <taxon>Eukaryota</taxon>
        <taxon>Sar</taxon>
        <taxon>Stramenopiles</taxon>
        <taxon>Oomycota</taxon>
        <taxon>Peronosporomycetes</taxon>
        <taxon>Pythiales</taxon>
        <taxon>Pythiaceae</taxon>
        <taxon>Pythium</taxon>
    </lineage>
</organism>
<comment type="cofactor">
    <cofactor evidence="1">
        <name>Zn(2+)</name>
        <dbReference type="ChEBI" id="CHEBI:29105"/>
    </cofactor>
</comment>